<keyword evidence="4" id="KW-0472">Membrane</keyword>
<dbReference type="Gene3D" id="3.90.25.10">
    <property type="entry name" value="UDP-galactose 4-epimerase, domain 1"/>
    <property type="match status" value="1"/>
</dbReference>
<dbReference type="EMBL" id="CP097507">
    <property type="protein sequence ID" value="URE06219.1"/>
    <property type="molecule type" value="Genomic_DNA"/>
</dbReference>
<dbReference type="PANTHER" id="PTHR43574">
    <property type="entry name" value="EPIMERASE-RELATED"/>
    <property type="match status" value="1"/>
</dbReference>
<accession>A0A9E7G655</accession>
<sequence>MDVDDAPSTPGKWKMEKPHHRHHPRLLLPRWHHSYPVSKLVFWSFFSLALFLALFLLSPRSSGPARIPESFASSSSSSGDRRAALQMAPGAARVGEARAVVRPGAAKPGGASVLVTGAAFVGMHVAAASSAAATASSALTTLMRARQALLDRAGVFVVEGDIDDGALLRKLFDVVPFTHVVHLAAQAGVRHALVDPASYVHSNVAGLVSVLEAAKAADPQPAIVWASSSSVYGLNSCAILGSRPHRPPGVLYAATKKAGEIAHVYNHIYGLSITGLRFFTVYGPWGRPDMAYFFFTRDILRGKPVSIFEGPDHATVARCLAALDHAGRAPAAAASVGRHPIYDLGNACPVPVTKLDSILERLLKVKAVKKFVKMPRNGDVQFTHANITFAQKELGYRPTTGLHSGLKKFVRWYLEYYSISLSKNDSTGRSISS</sequence>
<evidence type="ECO:0000256" key="2">
    <source>
        <dbReference type="ARBA" id="ARBA00023027"/>
    </source>
</evidence>
<dbReference type="Proteomes" id="UP001055439">
    <property type="component" value="Chromosome 5"/>
</dbReference>
<comment type="similarity">
    <text evidence="1">Belongs to the NAD(P)-dependent epimerase/dehydratase family.</text>
</comment>
<keyword evidence="4" id="KW-1133">Transmembrane helix</keyword>
<feature type="domain" description="NAD-dependent epimerase/dehydratase" evidence="5">
    <location>
        <begin position="113"/>
        <end position="309"/>
    </location>
</feature>
<dbReference type="InterPro" id="IPR036291">
    <property type="entry name" value="NAD(P)-bd_dom_sf"/>
</dbReference>
<dbReference type="GO" id="GO:0016853">
    <property type="term" value="F:isomerase activity"/>
    <property type="evidence" value="ECO:0007669"/>
    <property type="project" value="UniProtKB-KW"/>
</dbReference>
<evidence type="ECO:0000256" key="3">
    <source>
        <dbReference type="ARBA" id="ARBA00023235"/>
    </source>
</evidence>
<keyword evidence="7" id="KW-1185">Reference proteome</keyword>
<evidence type="ECO:0000256" key="4">
    <source>
        <dbReference type="SAM" id="Phobius"/>
    </source>
</evidence>
<proteinExistence type="inferred from homology"/>
<organism evidence="6 7">
    <name type="scientific">Musa troglodytarum</name>
    <name type="common">fe'i banana</name>
    <dbReference type="NCBI Taxonomy" id="320322"/>
    <lineage>
        <taxon>Eukaryota</taxon>
        <taxon>Viridiplantae</taxon>
        <taxon>Streptophyta</taxon>
        <taxon>Embryophyta</taxon>
        <taxon>Tracheophyta</taxon>
        <taxon>Spermatophyta</taxon>
        <taxon>Magnoliopsida</taxon>
        <taxon>Liliopsida</taxon>
        <taxon>Zingiberales</taxon>
        <taxon>Musaceae</taxon>
        <taxon>Musa</taxon>
    </lineage>
</organism>
<protein>
    <submittedName>
        <fullName evidence="6">NAD dependent epimerase/dehydratase family</fullName>
    </submittedName>
</protein>
<keyword evidence="3" id="KW-0413">Isomerase</keyword>
<dbReference type="AlphaFoldDB" id="A0A9E7G655"/>
<evidence type="ECO:0000313" key="6">
    <source>
        <dbReference type="EMBL" id="URE06219.1"/>
    </source>
</evidence>
<evidence type="ECO:0000313" key="7">
    <source>
        <dbReference type="Proteomes" id="UP001055439"/>
    </source>
</evidence>
<dbReference type="PRINTS" id="PR01713">
    <property type="entry name" value="NUCEPIMERASE"/>
</dbReference>
<feature type="transmembrane region" description="Helical" evidence="4">
    <location>
        <begin position="40"/>
        <end position="57"/>
    </location>
</feature>
<evidence type="ECO:0000256" key="1">
    <source>
        <dbReference type="ARBA" id="ARBA00007637"/>
    </source>
</evidence>
<evidence type="ECO:0000259" key="5">
    <source>
        <dbReference type="Pfam" id="PF01370"/>
    </source>
</evidence>
<dbReference type="SUPFAM" id="SSF51735">
    <property type="entry name" value="NAD(P)-binding Rossmann-fold domains"/>
    <property type="match status" value="1"/>
</dbReference>
<dbReference type="InterPro" id="IPR001509">
    <property type="entry name" value="Epimerase_deHydtase"/>
</dbReference>
<name>A0A9E7G655_9LILI</name>
<keyword evidence="2" id="KW-0520">NAD</keyword>
<dbReference type="Pfam" id="PF01370">
    <property type="entry name" value="Epimerase"/>
    <property type="match status" value="1"/>
</dbReference>
<keyword evidence="4" id="KW-0812">Transmembrane</keyword>
<dbReference type="OrthoDB" id="202470at2759"/>
<dbReference type="Gene3D" id="3.40.50.720">
    <property type="entry name" value="NAD(P)-binding Rossmann-like Domain"/>
    <property type="match status" value="1"/>
</dbReference>
<reference evidence="6" key="1">
    <citation type="submission" date="2022-05" db="EMBL/GenBank/DDBJ databases">
        <title>The Musa troglodytarum L. genome provides insights into the mechanism of non-climacteric behaviour and enrichment of carotenoids.</title>
        <authorList>
            <person name="Wang J."/>
        </authorList>
    </citation>
    <scope>NUCLEOTIDE SEQUENCE</scope>
    <source>
        <tissue evidence="6">Leaf</tissue>
    </source>
</reference>
<gene>
    <name evidence="6" type="ORF">MUK42_02070</name>
</gene>